<name>X1BAD4_9ZZZZ</name>
<reference evidence="1" key="1">
    <citation type="journal article" date="2014" name="Front. Microbiol.">
        <title>High frequency of phylogenetically diverse reductive dehalogenase-homologous genes in deep subseafloor sedimentary metagenomes.</title>
        <authorList>
            <person name="Kawai M."/>
            <person name="Futagami T."/>
            <person name="Toyoda A."/>
            <person name="Takaki Y."/>
            <person name="Nishi S."/>
            <person name="Hori S."/>
            <person name="Arai W."/>
            <person name="Tsubouchi T."/>
            <person name="Morono Y."/>
            <person name="Uchiyama I."/>
            <person name="Ito T."/>
            <person name="Fujiyama A."/>
            <person name="Inagaki F."/>
            <person name="Takami H."/>
        </authorList>
    </citation>
    <scope>NUCLEOTIDE SEQUENCE</scope>
    <source>
        <strain evidence="1">Expedition CK06-06</strain>
    </source>
</reference>
<organism evidence="1">
    <name type="scientific">marine sediment metagenome</name>
    <dbReference type="NCBI Taxonomy" id="412755"/>
    <lineage>
        <taxon>unclassified sequences</taxon>
        <taxon>metagenomes</taxon>
        <taxon>ecological metagenomes</taxon>
    </lineage>
</organism>
<sequence length="40" mass="4381">MASKKAIIIDIIAKIQAFFMDIVPDINGRSFSSLLSLSIL</sequence>
<gene>
    <name evidence="1" type="ORF">S01H4_23473</name>
</gene>
<proteinExistence type="predicted"/>
<dbReference type="EMBL" id="BART01010895">
    <property type="protein sequence ID" value="GAG78237.1"/>
    <property type="molecule type" value="Genomic_DNA"/>
</dbReference>
<protein>
    <submittedName>
        <fullName evidence="1">Uncharacterized protein</fullName>
    </submittedName>
</protein>
<accession>X1BAD4</accession>
<comment type="caution">
    <text evidence="1">The sequence shown here is derived from an EMBL/GenBank/DDBJ whole genome shotgun (WGS) entry which is preliminary data.</text>
</comment>
<dbReference type="AlphaFoldDB" id="X1BAD4"/>
<evidence type="ECO:0000313" key="1">
    <source>
        <dbReference type="EMBL" id="GAG78237.1"/>
    </source>
</evidence>